<organism evidence="2 3">
    <name type="scientific">Scleroderma citrinum Foug A</name>
    <dbReference type="NCBI Taxonomy" id="1036808"/>
    <lineage>
        <taxon>Eukaryota</taxon>
        <taxon>Fungi</taxon>
        <taxon>Dikarya</taxon>
        <taxon>Basidiomycota</taxon>
        <taxon>Agaricomycotina</taxon>
        <taxon>Agaricomycetes</taxon>
        <taxon>Agaricomycetidae</taxon>
        <taxon>Boletales</taxon>
        <taxon>Sclerodermatineae</taxon>
        <taxon>Sclerodermataceae</taxon>
        <taxon>Scleroderma</taxon>
    </lineage>
</organism>
<dbReference type="OrthoDB" id="3360976at2759"/>
<keyword evidence="3" id="KW-1185">Reference proteome</keyword>
<feature type="domain" description="DUF6593" evidence="1">
    <location>
        <begin position="60"/>
        <end position="220"/>
    </location>
</feature>
<proteinExistence type="predicted"/>
<dbReference type="Pfam" id="PF20236">
    <property type="entry name" value="DUF6593"/>
    <property type="match status" value="1"/>
</dbReference>
<dbReference type="HOGENOM" id="CLU_084280_4_1_1"/>
<dbReference type="AlphaFoldDB" id="A0A0C3D6G8"/>
<gene>
    <name evidence="2" type="ORF">SCLCIDRAFT_1220410</name>
</gene>
<evidence type="ECO:0000259" key="1">
    <source>
        <dbReference type="Pfam" id="PF20236"/>
    </source>
</evidence>
<reference evidence="2 3" key="1">
    <citation type="submission" date="2014-04" db="EMBL/GenBank/DDBJ databases">
        <authorList>
            <consortium name="DOE Joint Genome Institute"/>
            <person name="Kuo A."/>
            <person name="Kohler A."/>
            <person name="Nagy L.G."/>
            <person name="Floudas D."/>
            <person name="Copeland A."/>
            <person name="Barry K.W."/>
            <person name="Cichocki N."/>
            <person name="Veneault-Fourrey C."/>
            <person name="LaButti K."/>
            <person name="Lindquist E.A."/>
            <person name="Lipzen A."/>
            <person name="Lundell T."/>
            <person name="Morin E."/>
            <person name="Murat C."/>
            <person name="Sun H."/>
            <person name="Tunlid A."/>
            <person name="Henrissat B."/>
            <person name="Grigoriev I.V."/>
            <person name="Hibbett D.S."/>
            <person name="Martin F."/>
            <person name="Nordberg H.P."/>
            <person name="Cantor M.N."/>
            <person name="Hua S.X."/>
        </authorList>
    </citation>
    <scope>NUCLEOTIDE SEQUENCE [LARGE SCALE GENOMIC DNA]</scope>
    <source>
        <strain evidence="2 3">Foug A</strain>
    </source>
</reference>
<dbReference type="InParanoid" id="A0A0C3D6G8"/>
<dbReference type="Proteomes" id="UP000053989">
    <property type="component" value="Unassembled WGS sequence"/>
</dbReference>
<accession>A0A0C3D6G8</accession>
<dbReference type="InterPro" id="IPR046528">
    <property type="entry name" value="DUF6593"/>
</dbReference>
<reference evidence="3" key="2">
    <citation type="submission" date="2015-01" db="EMBL/GenBank/DDBJ databases">
        <title>Evolutionary Origins and Diversification of the Mycorrhizal Mutualists.</title>
        <authorList>
            <consortium name="DOE Joint Genome Institute"/>
            <consortium name="Mycorrhizal Genomics Consortium"/>
            <person name="Kohler A."/>
            <person name="Kuo A."/>
            <person name="Nagy L.G."/>
            <person name="Floudas D."/>
            <person name="Copeland A."/>
            <person name="Barry K.W."/>
            <person name="Cichocki N."/>
            <person name="Veneault-Fourrey C."/>
            <person name="LaButti K."/>
            <person name="Lindquist E.A."/>
            <person name="Lipzen A."/>
            <person name="Lundell T."/>
            <person name="Morin E."/>
            <person name="Murat C."/>
            <person name="Riley R."/>
            <person name="Ohm R."/>
            <person name="Sun H."/>
            <person name="Tunlid A."/>
            <person name="Henrissat B."/>
            <person name="Grigoriev I.V."/>
            <person name="Hibbett D.S."/>
            <person name="Martin F."/>
        </authorList>
    </citation>
    <scope>NUCLEOTIDE SEQUENCE [LARGE SCALE GENOMIC DNA]</scope>
    <source>
        <strain evidence="3">Foug A</strain>
    </source>
</reference>
<sequence length="230" mass="26505">MQSTILGHINHVTAPTIPQPRVHRNQWHINALARRGVQVPTQPTVAYRDNMRFVLSNERVRNTVMTNETGQVIYKTSTPFRLGTRTTTLYKVVPNEDPEDMLDSFEAIGEIVWHIISPSTMRLHGEEMKTNQFIPRKGVFWGKKRTFTAPDGQSYKWDIDFSIVRLSRDDGTGQELARSHRRSYGIIGSKHDPYLEIHPDLAHILDMVVLTFIYVEKLRMDDEDAAKYSA</sequence>
<evidence type="ECO:0000313" key="2">
    <source>
        <dbReference type="EMBL" id="KIM56370.1"/>
    </source>
</evidence>
<evidence type="ECO:0000313" key="3">
    <source>
        <dbReference type="Proteomes" id="UP000053989"/>
    </source>
</evidence>
<dbReference type="EMBL" id="KN822118">
    <property type="protein sequence ID" value="KIM56370.1"/>
    <property type="molecule type" value="Genomic_DNA"/>
</dbReference>
<protein>
    <recommendedName>
        <fullName evidence="1">DUF6593 domain-containing protein</fullName>
    </recommendedName>
</protein>
<name>A0A0C3D6G8_9AGAM</name>